<keyword evidence="2" id="KW-0812">Transmembrane</keyword>
<dbReference type="Gene3D" id="3.80.10.10">
    <property type="entry name" value="Ribonuclease Inhibitor"/>
    <property type="match status" value="1"/>
</dbReference>
<dbReference type="AlphaFoldDB" id="A0AAD5QDQ0"/>
<evidence type="ECO:0000313" key="4">
    <source>
        <dbReference type="Proteomes" id="UP001209570"/>
    </source>
</evidence>
<dbReference type="SUPFAM" id="SSF52058">
    <property type="entry name" value="L domain-like"/>
    <property type="match status" value="1"/>
</dbReference>
<evidence type="ECO:0000256" key="1">
    <source>
        <dbReference type="SAM" id="MobiDB-lite"/>
    </source>
</evidence>
<comment type="caution">
    <text evidence="3">The sequence shown here is derived from an EMBL/GenBank/DDBJ whole genome shotgun (WGS) entry which is preliminary data.</text>
</comment>
<name>A0AAD5QDQ0_PYTIN</name>
<keyword evidence="4" id="KW-1185">Reference proteome</keyword>
<reference evidence="3" key="1">
    <citation type="submission" date="2021-12" db="EMBL/GenBank/DDBJ databases">
        <title>Prjna785345.</title>
        <authorList>
            <person name="Rujirawat T."/>
            <person name="Krajaejun T."/>
        </authorList>
    </citation>
    <scope>NUCLEOTIDE SEQUENCE</scope>
    <source>
        <strain evidence="3">Pi057C3</strain>
    </source>
</reference>
<feature type="transmembrane region" description="Helical" evidence="2">
    <location>
        <begin position="54"/>
        <end position="77"/>
    </location>
</feature>
<gene>
    <name evidence="3" type="ORF">P43SY_001768</name>
</gene>
<organism evidence="3 4">
    <name type="scientific">Pythium insidiosum</name>
    <name type="common">Pythiosis disease agent</name>
    <dbReference type="NCBI Taxonomy" id="114742"/>
    <lineage>
        <taxon>Eukaryota</taxon>
        <taxon>Sar</taxon>
        <taxon>Stramenopiles</taxon>
        <taxon>Oomycota</taxon>
        <taxon>Peronosporomycetes</taxon>
        <taxon>Pythiales</taxon>
        <taxon>Pythiaceae</taxon>
        <taxon>Pythium</taxon>
    </lineage>
</organism>
<accession>A0AAD5QDQ0</accession>
<sequence>MRFKLVLLALLLLQMLGASFLLALAALHWFLSHPYMTYYAESFLPGASWRLRPWATAFAVFAALELLEIAVAARAIMTFRLPRSSRKVAASARPNDHGPRHGLRTALSPVVVGLQALRRAVGRVIGRRGLLGIEHPYFELQFVLRELLEVVAQIVQLARFASLVARPWTNQALALAVVVDCWSTPVIQLALRGHPRRSRELCVLVDVLLATATSVVVPSYLMLSNARKFDFATFAFPPWYLYNDREFVTLVNEHRFLLVTSTVDGVCKLLPQVGCFVAMRSLRLIIDDERRSQSDPARRPKPSGPSGTDVVPAAPVGASRPLPSQRRGGSRTRALHSVAHTVMIALGVGVLAVHAHATWRTLPDVDGCHQRVSPWFGAPTAVSCAIFEFNCNRRGVPTPGNDSLLALDQSALVSLILSHCTALVVPPALRALPGLSTLEIYNSTVVQWARDAALDADVHRQLSYLGLIRVNLTGLPDGLVPSGSSSLPLSLQDIEIAVANLTTLPDDLADRWHGMAVLYIEHTLLAEFPRALQALHVDDLSLACNAIDKMPLLRTEASYYKLSMACNPLRELPPALARGASIVRLGLEQTWLTALPDWVFSSVSEGAFLWDTPLCRETSTLPPPVECAASGEFADGNFPLPLITSLREP</sequence>
<evidence type="ECO:0000256" key="2">
    <source>
        <dbReference type="SAM" id="Phobius"/>
    </source>
</evidence>
<dbReference type="Proteomes" id="UP001209570">
    <property type="component" value="Unassembled WGS sequence"/>
</dbReference>
<feature type="transmembrane region" description="Helical" evidence="2">
    <location>
        <begin position="201"/>
        <end position="223"/>
    </location>
</feature>
<feature type="region of interest" description="Disordered" evidence="1">
    <location>
        <begin position="291"/>
        <end position="331"/>
    </location>
</feature>
<protein>
    <submittedName>
        <fullName evidence="3">Uncharacterized protein</fullName>
    </submittedName>
</protein>
<evidence type="ECO:0000313" key="3">
    <source>
        <dbReference type="EMBL" id="KAJ0406917.1"/>
    </source>
</evidence>
<proteinExistence type="predicted"/>
<dbReference type="EMBL" id="JAKCXM010000027">
    <property type="protein sequence ID" value="KAJ0406917.1"/>
    <property type="molecule type" value="Genomic_DNA"/>
</dbReference>
<keyword evidence="2" id="KW-0472">Membrane</keyword>
<keyword evidence="2" id="KW-1133">Transmembrane helix</keyword>
<dbReference type="InterPro" id="IPR032675">
    <property type="entry name" value="LRR_dom_sf"/>
</dbReference>